<name>A0A0A9FFC0_ARUDO</name>
<dbReference type="AlphaFoldDB" id="A0A0A9FFC0"/>
<reference evidence="1" key="2">
    <citation type="journal article" date="2015" name="Data Brief">
        <title>Shoot transcriptome of the giant reed, Arundo donax.</title>
        <authorList>
            <person name="Barrero R.A."/>
            <person name="Guerrero F.D."/>
            <person name="Moolhuijzen P."/>
            <person name="Goolsby J.A."/>
            <person name="Tidwell J."/>
            <person name="Bellgard S.E."/>
            <person name="Bellgard M.I."/>
        </authorList>
    </citation>
    <scope>NUCLEOTIDE SEQUENCE</scope>
    <source>
        <tissue evidence="1">Shoot tissue taken approximately 20 cm above the soil surface</tissue>
    </source>
</reference>
<protein>
    <submittedName>
        <fullName evidence="1">Uncharacterized protein</fullName>
    </submittedName>
</protein>
<accession>A0A0A9FFC0</accession>
<reference evidence="1" key="1">
    <citation type="submission" date="2014-09" db="EMBL/GenBank/DDBJ databases">
        <authorList>
            <person name="Magalhaes I.L.F."/>
            <person name="Oliveira U."/>
            <person name="Santos F.R."/>
            <person name="Vidigal T.H.D.A."/>
            <person name="Brescovit A.D."/>
            <person name="Santos A.J."/>
        </authorList>
    </citation>
    <scope>NUCLEOTIDE SEQUENCE</scope>
    <source>
        <tissue evidence="1">Shoot tissue taken approximately 20 cm above the soil surface</tissue>
    </source>
</reference>
<proteinExistence type="predicted"/>
<sequence length="17" mass="2026">MIYSLIIYSSFGDKYIL</sequence>
<organism evidence="1">
    <name type="scientific">Arundo donax</name>
    <name type="common">Giant reed</name>
    <name type="synonym">Donax arundinaceus</name>
    <dbReference type="NCBI Taxonomy" id="35708"/>
    <lineage>
        <taxon>Eukaryota</taxon>
        <taxon>Viridiplantae</taxon>
        <taxon>Streptophyta</taxon>
        <taxon>Embryophyta</taxon>
        <taxon>Tracheophyta</taxon>
        <taxon>Spermatophyta</taxon>
        <taxon>Magnoliopsida</taxon>
        <taxon>Liliopsida</taxon>
        <taxon>Poales</taxon>
        <taxon>Poaceae</taxon>
        <taxon>PACMAD clade</taxon>
        <taxon>Arundinoideae</taxon>
        <taxon>Arundineae</taxon>
        <taxon>Arundo</taxon>
    </lineage>
</organism>
<dbReference type="EMBL" id="GBRH01186171">
    <property type="protein sequence ID" value="JAE11725.1"/>
    <property type="molecule type" value="Transcribed_RNA"/>
</dbReference>
<evidence type="ECO:0000313" key="1">
    <source>
        <dbReference type="EMBL" id="JAE11725.1"/>
    </source>
</evidence>